<dbReference type="InterPro" id="IPR003594">
    <property type="entry name" value="HATPase_dom"/>
</dbReference>
<dbReference type="Pfam" id="PF02518">
    <property type="entry name" value="HATPase_c"/>
    <property type="match status" value="1"/>
</dbReference>
<dbReference type="InterPro" id="IPR036097">
    <property type="entry name" value="HisK_dim/P_sf"/>
</dbReference>
<evidence type="ECO:0000256" key="3">
    <source>
        <dbReference type="ARBA" id="ARBA00022553"/>
    </source>
</evidence>
<dbReference type="SUPFAM" id="SSF52540">
    <property type="entry name" value="P-loop containing nucleoside triphosphate hydrolases"/>
    <property type="match status" value="1"/>
</dbReference>
<dbReference type="PROSITE" id="PS50011">
    <property type="entry name" value="PROTEIN_KINASE_DOM"/>
    <property type="match status" value="1"/>
</dbReference>
<feature type="domain" description="Protein kinase" evidence="10">
    <location>
        <begin position="7"/>
        <end position="274"/>
    </location>
</feature>
<dbReference type="InterPro" id="IPR011009">
    <property type="entry name" value="Kinase-like_dom_sf"/>
</dbReference>
<dbReference type="Gene3D" id="1.10.287.130">
    <property type="match status" value="1"/>
</dbReference>
<keyword evidence="9" id="KW-0175">Coiled coil</keyword>
<keyword evidence="6" id="KW-0418">Kinase</keyword>
<dbReference type="EC" id="2.7.13.3" evidence="2"/>
<dbReference type="SUPFAM" id="SSF47384">
    <property type="entry name" value="Homodimeric domain of signal transducing histidine kinase"/>
    <property type="match status" value="1"/>
</dbReference>
<evidence type="ECO:0000256" key="1">
    <source>
        <dbReference type="ARBA" id="ARBA00000085"/>
    </source>
</evidence>
<evidence type="ECO:0000313" key="12">
    <source>
        <dbReference type="EMBL" id="RCW76971.1"/>
    </source>
</evidence>
<evidence type="ECO:0000256" key="5">
    <source>
        <dbReference type="ARBA" id="ARBA00022741"/>
    </source>
</evidence>
<proteinExistence type="predicted"/>
<dbReference type="InterPro" id="IPR000719">
    <property type="entry name" value="Prot_kinase_dom"/>
</dbReference>
<sequence>MQNFSNYQRTDTIITSSSWMLYKAVSSFDKEAVLIKTSNSQALAQAKAELIHEYYTLSEVDLYGVLKPVALEKNKEQPYLIMEYFQGEQFTSWLRRNQNFDIHTFLKTAVKLTSILFSVHQKNIIHKSIMPDHILYDPNTDQFRLTGFHQSTTLSKEMPQADITPYQIEEVAYVSPEQTGRMNRPIDYRTDLYSLGVLFYQIATGHVPFAMEDPAEVIHAHLAQTAVPPHKVNPAVPEVISNIIMKLLAKIPEQRYQSTNGLKKDLEKCFHHFHVNAEVESFVLGEFDTNPGLEKPNKLYGRDQELEQLIRKFDHIQYGSPALVLIPGPSGIGKTALVRSLYQPLLKKKGYFITGKFVQFQKHIPYAPIIEAFRSLIRQVLTEDADRIKAWQDKLSASLSDNAWVIGNFIPEIEWLLGKQEQGPDIPPQGVHNRFLLAVRKFVDVFATENHPLILFIDDLQWADNATLDVMNHLLTNPYKRNLLIIGAYRDNEVSIGHPFELFLNQLKNREVPVSQIPVSPLTKNYIEQWVKEILDLEAETSKSLVELIYRITRGNPFFIIQLLQLLNQEKIISFDLSIATWQVNLTALKQIPMTDSMIDFIIKQVNKLPEKTIKRLQLAACIGSQFNLTLLATIAGEDYVETSNSLWHGLEEGVILPMDARYKWVYPNENESLLNDSPPSYRFLHDKIQQALYTSMTVGEREESHLRIAEELIHHYTEEEIEDHIFQVVNHFNLCQDRLNKEQKRDLIKWNRMAGEKAKRAAAFESAWTFFAKAFGLLPENKWQVDYKETFNVMAGYGEALYLNQHFEQAENIFEEILTHAETKQEKLYIYNLKITVYTHIHEVEKATISGLAGLRLFGIEINNKPNKLVVAREYLLTKLALGKKSGEDLLNIPPVTDKDQQIIMRTFINTNAPTYHVDQNLATIIMLRALRLTLKYGDLDLSALVYNNYALTLSAGFGDYEGSNQFGRLAIKHAERSGDKALQARVYFVFGSFVNHWKKHIRYNLEYLERSQQLSIENGNLYLAGASGAFIGLTLLIKGDNLEQVEEGIRRQVTFAKKNEYAISDDFLTELLDWIAILSTSEKTPTWEFTEFTDDKSATIMHKTIRLQMAYFFNNRPVALSLMEELEPLVDNTMVLVVAPEYFFYHALWVTKLIKDGELSKKEGFKKLKKDLTKLEKWAKHSPSNYLHKYLLILAEKEQLIGKDSAATEHYHQAIEAAEKNEFLQDLALSNHCAANFYLDRQLPKTAKSYMTEAYNGYLNWGSVRLADQIKATHPELLLETKQSVVNNGATTESLDTKAIFEAARIISSEVVLNKLISRLMDIVLTYAGAEHTSFLLYHDEKLEVVSYNHIDRNVEIYKEAKTVDKHTRVSSAIVRYVMNSREAVVLDHASENGAFTEDVYIQETDAKSVLCLPIIYQDKLVACLYMENNKSTHVFTRERLNILRLIASQAAVSIENAYLYADLEEKVSKRTDLLNDANQRLTTVNQELTNSKERMKHLLSNVSHDLQSPVAVVQGYVGAILDGLVEDPSKQQEYLTIINNRMGGLNKLIKDLFDLSKLESGNMNFSMEAIPVNQLFEHFCSMFALEIKEAGLEFIRKFDEDQAEEFPLVEVDVTRLEQVMTNLISNAIKHTKKGAIEIGLTISKSQGAIFSIRDEGSGISHADIPYVFDRYYTKSDHQGNGLGLAISKEIVNFHMGDFWVESKEKQGTIFQFSIPVYSVGVPESVR</sequence>
<dbReference type="SMART" id="SM00387">
    <property type="entry name" value="HATPase_c"/>
    <property type="match status" value="1"/>
</dbReference>
<dbReference type="Gene3D" id="1.10.510.10">
    <property type="entry name" value="Transferase(Phosphotransferase) domain 1"/>
    <property type="match status" value="1"/>
</dbReference>
<dbReference type="SMART" id="SM00065">
    <property type="entry name" value="GAF"/>
    <property type="match status" value="1"/>
</dbReference>
<dbReference type="InterPro" id="IPR036890">
    <property type="entry name" value="HATPase_C_sf"/>
</dbReference>
<dbReference type="PANTHER" id="PTHR43642">
    <property type="entry name" value="HYBRID SIGNAL TRANSDUCTION HISTIDINE KINASE G"/>
    <property type="match status" value="1"/>
</dbReference>
<keyword evidence="5" id="KW-0547">Nucleotide-binding</keyword>
<dbReference type="InterPro" id="IPR053159">
    <property type="entry name" value="Hybrid_Histidine_Kinase"/>
</dbReference>
<evidence type="ECO:0000256" key="7">
    <source>
        <dbReference type="ARBA" id="ARBA00022840"/>
    </source>
</evidence>
<dbReference type="PRINTS" id="PR00344">
    <property type="entry name" value="BCTRLSENSOR"/>
</dbReference>
<organism evidence="12 13">
    <name type="scientific">Saliterribacillus persicus</name>
    <dbReference type="NCBI Taxonomy" id="930114"/>
    <lineage>
        <taxon>Bacteria</taxon>
        <taxon>Bacillati</taxon>
        <taxon>Bacillota</taxon>
        <taxon>Bacilli</taxon>
        <taxon>Bacillales</taxon>
        <taxon>Bacillaceae</taxon>
        <taxon>Saliterribacillus</taxon>
    </lineage>
</organism>
<evidence type="ECO:0000313" key="13">
    <source>
        <dbReference type="Proteomes" id="UP000252585"/>
    </source>
</evidence>
<dbReference type="RefSeq" id="WP_114351730.1">
    <property type="nucleotide sequence ID" value="NZ_QPJJ01000002.1"/>
</dbReference>
<dbReference type="InterPro" id="IPR005467">
    <property type="entry name" value="His_kinase_dom"/>
</dbReference>
<dbReference type="SMART" id="SM00220">
    <property type="entry name" value="S_TKc"/>
    <property type="match status" value="1"/>
</dbReference>
<evidence type="ECO:0000256" key="9">
    <source>
        <dbReference type="SAM" id="Coils"/>
    </source>
</evidence>
<dbReference type="InterPro" id="IPR041664">
    <property type="entry name" value="AAA_16"/>
</dbReference>
<keyword evidence="13" id="KW-1185">Reference proteome</keyword>
<dbReference type="InterPro" id="IPR003018">
    <property type="entry name" value="GAF"/>
</dbReference>
<dbReference type="GO" id="GO:0000155">
    <property type="term" value="F:phosphorelay sensor kinase activity"/>
    <property type="evidence" value="ECO:0007669"/>
    <property type="project" value="InterPro"/>
</dbReference>
<accession>A0A368Y9M4</accession>
<comment type="catalytic activity">
    <reaction evidence="1">
        <text>ATP + protein L-histidine = ADP + protein N-phospho-L-histidine.</text>
        <dbReference type="EC" id="2.7.13.3"/>
    </reaction>
</comment>
<reference evidence="12 13" key="1">
    <citation type="submission" date="2018-07" db="EMBL/GenBank/DDBJ databases">
        <title>Genomic Encyclopedia of Type Strains, Phase IV (KMG-IV): sequencing the most valuable type-strain genomes for metagenomic binning, comparative biology and taxonomic classification.</title>
        <authorList>
            <person name="Goeker M."/>
        </authorList>
    </citation>
    <scope>NUCLEOTIDE SEQUENCE [LARGE SCALE GENOMIC DNA]</scope>
    <source>
        <strain evidence="12 13">DSM 27696</strain>
    </source>
</reference>
<dbReference type="Gene3D" id="3.30.450.40">
    <property type="match status" value="1"/>
</dbReference>
<dbReference type="SUPFAM" id="SSF55781">
    <property type="entry name" value="GAF domain-like"/>
    <property type="match status" value="1"/>
</dbReference>
<evidence type="ECO:0000259" key="11">
    <source>
        <dbReference type="PROSITE" id="PS50109"/>
    </source>
</evidence>
<keyword evidence="7" id="KW-0067">ATP-binding</keyword>
<dbReference type="CDD" id="cd00082">
    <property type="entry name" value="HisKA"/>
    <property type="match status" value="1"/>
</dbReference>
<dbReference type="InterPro" id="IPR029016">
    <property type="entry name" value="GAF-like_dom_sf"/>
</dbReference>
<dbReference type="Pfam" id="PF01590">
    <property type="entry name" value="GAF"/>
    <property type="match status" value="1"/>
</dbReference>
<gene>
    <name evidence="12" type="ORF">DFR57_102246</name>
</gene>
<dbReference type="SMART" id="SM00388">
    <property type="entry name" value="HisKA"/>
    <property type="match status" value="1"/>
</dbReference>
<dbReference type="Pfam" id="PF00069">
    <property type="entry name" value="Pkinase"/>
    <property type="match status" value="1"/>
</dbReference>
<dbReference type="SUPFAM" id="SSF55874">
    <property type="entry name" value="ATPase domain of HSP90 chaperone/DNA topoisomerase II/histidine kinase"/>
    <property type="match status" value="1"/>
</dbReference>
<evidence type="ECO:0000256" key="4">
    <source>
        <dbReference type="ARBA" id="ARBA00022679"/>
    </source>
</evidence>
<dbReference type="EMBL" id="QPJJ01000002">
    <property type="protein sequence ID" value="RCW76971.1"/>
    <property type="molecule type" value="Genomic_DNA"/>
</dbReference>
<dbReference type="PROSITE" id="PS50109">
    <property type="entry name" value="HIS_KIN"/>
    <property type="match status" value="1"/>
</dbReference>
<keyword evidence="3" id="KW-0597">Phosphoprotein</keyword>
<feature type="domain" description="Histidine kinase" evidence="11">
    <location>
        <begin position="1504"/>
        <end position="1721"/>
    </location>
</feature>
<dbReference type="Pfam" id="PF13191">
    <property type="entry name" value="AAA_16"/>
    <property type="match status" value="1"/>
</dbReference>
<dbReference type="CDD" id="cd00075">
    <property type="entry name" value="HATPase"/>
    <property type="match status" value="1"/>
</dbReference>
<keyword evidence="4" id="KW-0808">Transferase</keyword>
<protein>
    <recommendedName>
        <fullName evidence="2">histidine kinase</fullName>
        <ecNumber evidence="2">2.7.13.3</ecNumber>
    </recommendedName>
</protein>
<comment type="caution">
    <text evidence="12">The sequence shown here is derived from an EMBL/GenBank/DDBJ whole genome shotgun (WGS) entry which is preliminary data.</text>
</comment>
<dbReference type="CDD" id="cd14014">
    <property type="entry name" value="STKc_PknB_like"/>
    <property type="match status" value="1"/>
</dbReference>
<dbReference type="InterPro" id="IPR003661">
    <property type="entry name" value="HisK_dim/P_dom"/>
</dbReference>
<keyword evidence="8" id="KW-0902">Two-component regulatory system</keyword>
<evidence type="ECO:0000256" key="6">
    <source>
        <dbReference type="ARBA" id="ARBA00022777"/>
    </source>
</evidence>
<dbReference type="InterPro" id="IPR027417">
    <property type="entry name" value="P-loop_NTPase"/>
</dbReference>
<evidence type="ECO:0000256" key="8">
    <source>
        <dbReference type="ARBA" id="ARBA00023012"/>
    </source>
</evidence>
<dbReference type="OrthoDB" id="9801841at2"/>
<dbReference type="Proteomes" id="UP000252585">
    <property type="component" value="Unassembled WGS sequence"/>
</dbReference>
<dbReference type="GO" id="GO:0005524">
    <property type="term" value="F:ATP binding"/>
    <property type="evidence" value="ECO:0007669"/>
    <property type="project" value="UniProtKB-KW"/>
</dbReference>
<name>A0A368Y9M4_9BACI</name>
<dbReference type="InterPro" id="IPR004358">
    <property type="entry name" value="Sig_transdc_His_kin-like_C"/>
</dbReference>
<evidence type="ECO:0000256" key="2">
    <source>
        <dbReference type="ARBA" id="ARBA00012438"/>
    </source>
</evidence>
<evidence type="ECO:0000259" key="10">
    <source>
        <dbReference type="PROSITE" id="PS50011"/>
    </source>
</evidence>
<dbReference type="PANTHER" id="PTHR43642:SF1">
    <property type="entry name" value="HYBRID SIGNAL TRANSDUCTION HISTIDINE KINASE G"/>
    <property type="match status" value="1"/>
</dbReference>
<feature type="coiled-coil region" evidence="9">
    <location>
        <begin position="1463"/>
        <end position="1497"/>
    </location>
</feature>
<dbReference type="SUPFAM" id="SSF56112">
    <property type="entry name" value="Protein kinase-like (PK-like)"/>
    <property type="match status" value="1"/>
</dbReference>
<dbReference type="Pfam" id="PF00512">
    <property type="entry name" value="HisKA"/>
    <property type="match status" value="1"/>
</dbReference>
<dbReference type="Gene3D" id="3.30.565.10">
    <property type="entry name" value="Histidine kinase-like ATPase, C-terminal domain"/>
    <property type="match status" value="1"/>
</dbReference>
<dbReference type="Gene3D" id="3.40.50.300">
    <property type="entry name" value="P-loop containing nucleotide triphosphate hydrolases"/>
    <property type="match status" value="1"/>
</dbReference>